<dbReference type="InterPro" id="IPR005512">
    <property type="entry name" value="PRONE_dom"/>
</dbReference>
<proteinExistence type="predicted"/>
<gene>
    <name evidence="5" type="ORF">KP509_08G039100</name>
</gene>
<evidence type="ECO:0000256" key="1">
    <source>
        <dbReference type="ARBA" id="ARBA00022658"/>
    </source>
</evidence>
<organism evidence="5 6">
    <name type="scientific">Ceratopteris richardii</name>
    <name type="common">Triangle waterfern</name>
    <dbReference type="NCBI Taxonomy" id="49495"/>
    <lineage>
        <taxon>Eukaryota</taxon>
        <taxon>Viridiplantae</taxon>
        <taxon>Streptophyta</taxon>
        <taxon>Embryophyta</taxon>
        <taxon>Tracheophyta</taxon>
        <taxon>Polypodiopsida</taxon>
        <taxon>Polypodiidae</taxon>
        <taxon>Polypodiales</taxon>
        <taxon>Pteridineae</taxon>
        <taxon>Pteridaceae</taxon>
        <taxon>Parkerioideae</taxon>
        <taxon>Ceratopteris</taxon>
    </lineage>
</organism>
<dbReference type="EMBL" id="CM035413">
    <property type="protein sequence ID" value="KAH7431243.1"/>
    <property type="molecule type" value="Genomic_DNA"/>
</dbReference>
<protein>
    <recommendedName>
        <fullName evidence="4">PRONE domain-containing protein</fullName>
    </recommendedName>
</protein>
<evidence type="ECO:0000313" key="6">
    <source>
        <dbReference type="Proteomes" id="UP000825935"/>
    </source>
</evidence>
<evidence type="ECO:0000256" key="2">
    <source>
        <dbReference type="PROSITE-ProRule" id="PRU00663"/>
    </source>
</evidence>
<evidence type="ECO:0000256" key="3">
    <source>
        <dbReference type="SAM" id="MobiDB-lite"/>
    </source>
</evidence>
<dbReference type="AlphaFoldDB" id="A0A8T2UBQ9"/>
<dbReference type="Gene3D" id="1.20.58.1310">
    <property type="entry name" value="PRONE domain, subdomain 2"/>
    <property type="match status" value="1"/>
</dbReference>
<dbReference type="Gene3D" id="1.20.58.2010">
    <property type="entry name" value="PRONE domain, subdomain 1"/>
    <property type="match status" value="2"/>
</dbReference>
<feature type="domain" description="PRONE" evidence="4">
    <location>
        <begin position="176"/>
        <end position="591"/>
    </location>
</feature>
<dbReference type="Pfam" id="PF03759">
    <property type="entry name" value="PRONE"/>
    <property type="match status" value="1"/>
</dbReference>
<dbReference type="PANTHER" id="PTHR33101:SF6">
    <property type="entry name" value="ROP GUANINE NUCLEOTIDE EXCHANGE FACTOR 1"/>
    <property type="match status" value="1"/>
</dbReference>
<sequence length="591" mass="66010">MGQALLDLPPEQGDRTELAELEEHDRSRLLRAMDKEGSWRLSVDNGSSEGMSSSVSCCLGDLHGDDYNIEEEHEAEDDEDDVGEEEDMMDGASVVSSDASSPLGWPLGRSIGTLNYTPGSCSGSSDSTSRVIGTPTRRALFSTTAKTSSFPSLQALSRHAASASPHHLHFQQRKDLSKSRAHMSEVELMKERFAKLLLGEDMSGGAKGVTSALAISNAITNLSASVFGEIWRLEPLSTERKMMWKREMEWLLSVADYVVELVPSWQTFPDGHDLEVMVSRPRSDLNMNLPALKKLDTMLVESLDTFNGSAEFWYVEQDSAMSDHEDSQLTMPLLQRQEEKWWLPSPKVPPSGLSHATLKHLRHQRECVNQILKAALSINNQTLSEMEVPQVYWESLPKNGKASVGEQMYKQIAAQYFSAEAILCSSDLSTVHSAWEVANGIEAAVHVWRRKRQRKARARRRLLLRHGHIRAAAAAHHSQPLSGSAGKESPSATLKFDAKASWSLVRDLVLDMDRREMLASRGESLLLCIRQKFPDLPQSLLDRLKIQYNKDVGQSILESYSRVLESLASNIIARIDDVLHVDQMTRRLIPK</sequence>
<feature type="region of interest" description="Disordered" evidence="3">
    <location>
        <begin position="1"/>
        <end position="22"/>
    </location>
</feature>
<reference evidence="5" key="1">
    <citation type="submission" date="2021-08" db="EMBL/GenBank/DDBJ databases">
        <title>WGS assembly of Ceratopteris richardii.</title>
        <authorList>
            <person name="Marchant D.B."/>
            <person name="Chen G."/>
            <person name="Jenkins J."/>
            <person name="Shu S."/>
            <person name="Leebens-Mack J."/>
            <person name="Grimwood J."/>
            <person name="Schmutz J."/>
            <person name="Soltis P."/>
            <person name="Soltis D."/>
            <person name="Chen Z.-H."/>
        </authorList>
    </citation>
    <scope>NUCLEOTIDE SEQUENCE</scope>
    <source>
        <strain evidence="5">Whitten #5841</strain>
        <tissue evidence="5">Leaf</tissue>
    </source>
</reference>
<dbReference type="OMA" id="IPRAYME"/>
<feature type="compositionally biased region" description="Acidic residues" evidence="3">
    <location>
        <begin position="72"/>
        <end position="89"/>
    </location>
</feature>
<dbReference type="PANTHER" id="PTHR33101">
    <property type="entry name" value="ROP GUANINE NUCLEOTIDE EXCHANGE FACTOR 1"/>
    <property type="match status" value="1"/>
</dbReference>
<name>A0A8T2UBQ9_CERRI</name>
<comment type="caution">
    <text evidence="5">The sequence shown here is derived from an EMBL/GenBank/DDBJ whole genome shotgun (WGS) entry which is preliminary data.</text>
</comment>
<dbReference type="OrthoDB" id="1053009at2759"/>
<feature type="compositionally biased region" description="Low complexity" evidence="3">
    <location>
        <begin position="90"/>
        <end position="101"/>
    </location>
</feature>
<dbReference type="FunFam" id="1.20.58.2010:FF:000003">
    <property type="entry name" value="Rop guanine nucleotide exchange factor 14"/>
    <property type="match status" value="1"/>
</dbReference>
<dbReference type="PROSITE" id="PS51334">
    <property type="entry name" value="PRONE"/>
    <property type="match status" value="1"/>
</dbReference>
<keyword evidence="6" id="KW-1185">Reference proteome</keyword>
<dbReference type="InterPro" id="IPR038937">
    <property type="entry name" value="RopGEF"/>
</dbReference>
<feature type="compositionally biased region" description="Basic and acidic residues" evidence="3">
    <location>
        <begin position="12"/>
        <end position="22"/>
    </location>
</feature>
<evidence type="ECO:0000313" key="5">
    <source>
        <dbReference type="EMBL" id="KAH7431243.1"/>
    </source>
</evidence>
<accession>A0A8T2UBQ9</accession>
<evidence type="ECO:0000259" key="4">
    <source>
        <dbReference type="PROSITE" id="PS51334"/>
    </source>
</evidence>
<dbReference type="Proteomes" id="UP000825935">
    <property type="component" value="Chromosome 8"/>
</dbReference>
<keyword evidence="1 2" id="KW-0344">Guanine-nucleotide releasing factor</keyword>
<feature type="region of interest" description="Disordered" evidence="3">
    <location>
        <begin position="72"/>
        <end position="101"/>
    </location>
</feature>
<dbReference type="GO" id="GO:0005085">
    <property type="term" value="F:guanyl-nucleotide exchange factor activity"/>
    <property type="evidence" value="ECO:0007669"/>
    <property type="project" value="UniProtKB-UniRule"/>
</dbReference>